<reference evidence="4 5" key="1">
    <citation type="journal article" date="2015" name="Genome Announc.">
        <title>Expanding the biotechnology potential of lactobacilli through comparative genomics of 213 strains and associated genera.</title>
        <authorList>
            <person name="Sun Z."/>
            <person name="Harris H.M."/>
            <person name="McCann A."/>
            <person name="Guo C."/>
            <person name="Argimon S."/>
            <person name="Zhang W."/>
            <person name="Yang X."/>
            <person name="Jeffery I.B."/>
            <person name="Cooney J.C."/>
            <person name="Kagawa T.F."/>
            <person name="Liu W."/>
            <person name="Song Y."/>
            <person name="Salvetti E."/>
            <person name="Wrobel A."/>
            <person name="Rasinkangas P."/>
            <person name="Parkhill J."/>
            <person name="Rea M.C."/>
            <person name="O'Sullivan O."/>
            <person name="Ritari J."/>
            <person name="Douillard F.P."/>
            <person name="Paul Ross R."/>
            <person name="Yang R."/>
            <person name="Briner A.E."/>
            <person name="Felis G.E."/>
            <person name="de Vos W.M."/>
            <person name="Barrangou R."/>
            <person name="Klaenhammer T.R."/>
            <person name="Caufield P.W."/>
            <person name="Cui Y."/>
            <person name="Zhang H."/>
            <person name="O'Toole P.W."/>
        </authorList>
    </citation>
    <scope>NUCLEOTIDE SEQUENCE [LARGE SCALE GENOMIC DNA]</scope>
    <source>
        <strain evidence="4 5">DSM 15707</strain>
    </source>
</reference>
<gene>
    <name evidence="4" type="ORF">FC70_GL001212</name>
</gene>
<evidence type="ECO:0000313" key="5">
    <source>
        <dbReference type="Proteomes" id="UP000051697"/>
    </source>
</evidence>
<keyword evidence="1 2" id="KW-0238">DNA-binding</keyword>
<name>A0A0R1RLT8_9LACO</name>
<evidence type="ECO:0000256" key="2">
    <source>
        <dbReference type="PROSITE-ProRule" id="PRU00335"/>
    </source>
</evidence>
<protein>
    <recommendedName>
        <fullName evidence="3">HTH tetR-type domain-containing protein</fullName>
    </recommendedName>
</protein>
<dbReference type="GO" id="GO:0003677">
    <property type="term" value="F:DNA binding"/>
    <property type="evidence" value="ECO:0007669"/>
    <property type="project" value="UniProtKB-UniRule"/>
</dbReference>
<dbReference type="Proteomes" id="UP000051697">
    <property type="component" value="Unassembled WGS sequence"/>
</dbReference>
<feature type="DNA-binding region" description="H-T-H motif" evidence="2">
    <location>
        <begin position="33"/>
        <end position="52"/>
    </location>
</feature>
<dbReference type="PROSITE" id="PS50977">
    <property type="entry name" value="HTH_TETR_2"/>
    <property type="match status" value="1"/>
</dbReference>
<dbReference type="PANTHER" id="PTHR43479">
    <property type="entry name" value="ACREF/ENVCD OPERON REPRESSOR-RELATED"/>
    <property type="match status" value="1"/>
</dbReference>
<dbReference type="STRING" id="1423778.FC70_GL001212"/>
<keyword evidence="5" id="KW-1185">Reference proteome</keyword>
<feature type="domain" description="HTH tetR-type" evidence="3">
    <location>
        <begin position="10"/>
        <end position="70"/>
    </location>
</feature>
<dbReference type="InterPro" id="IPR039532">
    <property type="entry name" value="TetR_C_Firmicutes"/>
</dbReference>
<dbReference type="InterPro" id="IPR001647">
    <property type="entry name" value="HTH_TetR"/>
</dbReference>
<dbReference type="InterPro" id="IPR009057">
    <property type="entry name" value="Homeodomain-like_sf"/>
</dbReference>
<dbReference type="AlphaFoldDB" id="A0A0R1RLT8"/>
<organism evidence="4 5">
    <name type="scientific">Paucilactobacillus oligofermentans DSM 15707 = LMG 22743</name>
    <dbReference type="NCBI Taxonomy" id="1423778"/>
    <lineage>
        <taxon>Bacteria</taxon>
        <taxon>Bacillati</taxon>
        <taxon>Bacillota</taxon>
        <taxon>Bacilli</taxon>
        <taxon>Lactobacillales</taxon>
        <taxon>Lactobacillaceae</taxon>
        <taxon>Paucilactobacillus</taxon>
    </lineage>
</organism>
<evidence type="ECO:0000313" key="4">
    <source>
        <dbReference type="EMBL" id="KRL55610.1"/>
    </source>
</evidence>
<dbReference type="SUPFAM" id="SSF46689">
    <property type="entry name" value="Homeodomain-like"/>
    <property type="match status" value="1"/>
</dbReference>
<dbReference type="RefSeq" id="WP_057890142.1">
    <property type="nucleotide sequence ID" value="NZ_AZFE01000031.1"/>
</dbReference>
<evidence type="ECO:0000256" key="1">
    <source>
        <dbReference type="ARBA" id="ARBA00023125"/>
    </source>
</evidence>
<dbReference type="Pfam" id="PF14278">
    <property type="entry name" value="TetR_C_8"/>
    <property type="match status" value="1"/>
</dbReference>
<dbReference type="EMBL" id="AZFE01000031">
    <property type="protein sequence ID" value="KRL55610.1"/>
    <property type="molecule type" value="Genomic_DNA"/>
</dbReference>
<evidence type="ECO:0000259" key="3">
    <source>
        <dbReference type="PROSITE" id="PS50977"/>
    </source>
</evidence>
<sequence>MNTKDNQRGINSVAKIEQAFLELLTTDLRNKITVKAICEIAQVNRTTFYAHFTDINDLVTHIQEKKQQEVVVMIDEILLPDLSNFVDAITKLFEFVANNRVFYAVYLNYHSGISLVDSQKLQTFSKLKMPQLSQSKQAREYRMNFFIAGLGAVIRQWIKNDCQESPVVMAQLIEAEYQIQSKS</sequence>
<dbReference type="OrthoDB" id="9810250at2"/>
<dbReference type="InterPro" id="IPR050624">
    <property type="entry name" value="HTH-type_Tx_Regulator"/>
</dbReference>
<comment type="caution">
    <text evidence="4">The sequence shown here is derived from an EMBL/GenBank/DDBJ whole genome shotgun (WGS) entry which is preliminary data.</text>
</comment>
<dbReference type="PANTHER" id="PTHR43479:SF7">
    <property type="entry name" value="TETR-FAMILY TRANSCRIPTIONAL REGULATOR"/>
    <property type="match status" value="1"/>
</dbReference>
<accession>A0A0R1RLT8</accession>
<dbReference type="PATRIC" id="fig|1423778.4.peg.1246"/>
<proteinExistence type="predicted"/>
<dbReference type="Gene3D" id="1.10.357.10">
    <property type="entry name" value="Tetracycline Repressor, domain 2"/>
    <property type="match status" value="1"/>
</dbReference>
<dbReference type="KEGG" id="lol:LACOL_0093"/>